<keyword evidence="3" id="KW-1185">Reference proteome</keyword>
<evidence type="ECO:0000256" key="1">
    <source>
        <dbReference type="SAM" id="MobiDB-lite"/>
    </source>
</evidence>
<accession>A0AAE1SWZ1</accession>
<evidence type="ECO:0000313" key="3">
    <source>
        <dbReference type="Proteomes" id="UP001291623"/>
    </source>
</evidence>
<feature type="region of interest" description="Disordered" evidence="1">
    <location>
        <begin position="44"/>
        <end position="72"/>
    </location>
</feature>
<organism evidence="2 3">
    <name type="scientific">Anisodus tanguticus</name>
    <dbReference type="NCBI Taxonomy" id="243964"/>
    <lineage>
        <taxon>Eukaryota</taxon>
        <taxon>Viridiplantae</taxon>
        <taxon>Streptophyta</taxon>
        <taxon>Embryophyta</taxon>
        <taxon>Tracheophyta</taxon>
        <taxon>Spermatophyta</taxon>
        <taxon>Magnoliopsida</taxon>
        <taxon>eudicotyledons</taxon>
        <taxon>Gunneridae</taxon>
        <taxon>Pentapetalae</taxon>
        <taxon>asterids</taxon>
        <taxon>lamiids</taxon>
        <taxon>Solanales</taxon>
        <taxon>Solanaceae</taxon>
        <taxon>Solanoideae</taxon>
        <taxon>Hyoscyameae</taxon>
        <taxon>Anisodus</taxon>
    </lineage>
</organism>
<sequence>MLEELHFPKHIRHLATPDVSKFDLVSAFLSRLFPRKEDEDLWDSQVKKGENASTSSLAYAKPDHPKTRPHSRQLEDVTVPEYRMIQSDCCPSNFFGKPKERVPLELDNFTSAFHLIDHDVEAGLHYEDADSSQISTNKSTISLWDQGDSLPSLSFDRHELADHFLQDRLHSANIPVSRGAQNLFLDWDFNEEKDDPVLSITTIGGNKLCSPTATSGQVDYQQSTEKRLDALALNSFQLTFCTKEFRSTLEHEEYAVARMDQFDLPLICNSEEQDHLEDRNPENPFESGNEIVPYLSHHEKNHCDSDALLPMALDTFGWKEDTIGLTQEEIKNSLYGLNPREIAPQSVEQALNSDIWFSCNFEVACDKASGGSLLLDNASWITSVEEISPDHSDEWIYL</sequence>
<dbReference type="EMBL" id="JAVYJV010000003">
    <property type="protein sequence ID" value="KAK4376206.1"/>
    <property type="molecule type" value="Genomic_DNA"/>
</dbReference>
<reference evidence="2" key="1">
    <citation type="submission" date="2023-12" db="EMBL/GenBank/DDBJ databases">
        <title>Genome assembly of Anisodus tanguticus.</title>
        <authorList>
            <person name="Wang Y.-J."/>
        </authorList>
    </citation>
    <scope>NUCLEOTIDE SEQUENCE</scope>
    <source>
        <strain evidence="2">KB-2021</strain>
        <tissue evidence="2">Leaf</tissue>
    </source>
</reference>
<name>A0AAE1SWZ1_9SOLA</name>
<comment type="caution">
    <text evidence="2">The sequence shown here is derived from an EMBL/GenBank/DDBJ whole genome shotgun (WGS) entry which is preliminary data.</text>
</comment>
<evidence type="ECO:0000313" key="2">
    <source>
        <dbReference type="EMBL" id="KAK4376206.1"/>
    </source>
</evidence>
<protein>
    <submittedName>
        <fullName evidence="2">Uncharacterized protein</fullName>
    </submittedName>
</protein>
<dbReference type="Proteomes" id="UP001291623">
    <property type="component" value="Unassembled WGS sequence"/>
</dbReference>
<gene>
    <name evidence="2" type="ORF">RND71_006883</name>
</gene>
<proteinExistence type="predicted"/>
<dbReference type="AlphaFoldDB" id="A0AAE1SWZ1"/>